<proteinExistence type="predicted"/>
<dbReference type="Pfam" id="PF15571">
    <property type="entry name" value="Imm44"/>
    <property type="match status" value="1"/>
</dbReference>
<dbReference type="Proteomes" id="UP000243661">
    <property type="component" value="Unassembled WGS sequence"/>
</dbReference>
<evidence type="ECO:0000313" key="2">
    <source>
        <dbReference type="Proteomes" id="UP000243661"/>
    </source>
</evidence>
<accession>A0A1C4GXC4</accession>
<sequence length="142" mass="17003">MKVWMSSESSKAVLNEEQLTQLNVARNYVRELLNHKLEHKSYDIPLDSWNCITIMMGPKGFEERVMYSFKKKTMDFRLKINYEEFKSTDDLGRKKLIFEMMLRSLELLKIKFEKVRPKLDQKVYEELDRLKNDVVDIAKTDS</sequence>
<gene>
    <name evidence="1" type="ORF">GA0116959_11285</name>
</gene>
<evidence type="ECO:0000313" key="1">
    <source>
        <dbReference type="EMBL" id="SCC72812.1"/>
    </source>
</evidence>
<dbReference type="InterPro" id="IPR029078">
    <property type="entry name" value="Imm44"/>
</dbReference>
<protein>
    <submittedName>
        <fullName evidence="1">Immunity protein 44</fullName>
    </submittedName>
</protein>
<reference evidence="1 2" key="1">
    <citation type="submission" date="2016-08" db="EMBL/GenBank/DDBJ databases">
        <authorList>
            <person name="Seilhamer J.J."/>
        </authorList>
    </citation>
    <scope>NUCLEOTIDE SEQUENCE [LARGE SCALE GENOMIC DNA]</scope>
    <source>
        <strain evidence="1 2">ANC 4874</strain>
    </source>
</reference>
<organism evidence="1 2">
    <name type="scientific">Acinetobacter albensis</name>
    <dbReference type="NCBI Taxonomy" id="1673609"/>
    <lineage>
        <taxon>Bacteria</taxon>
        <taxon>Pseudomonadati</taxon>
        <taxon>Pseudomonadota</taxon>
        <taxon>Gammaproteobacteria</taxon>
        <taxon>Moraxellales</taxon>
        <taxon>Moraxellaceae</taxon>
        <taxon>Acinetobacter</taxon>
    </lineage>
</organism>
<dbReference type="AlphaFoldDB" id="A0A1C4GXC4"/>
<name>A0A1C4GXC4_9GAMM</name>
<dbReference type="OrthoDB" id="6707227at2"/>
<dbReference type="RefSeq" id="WP_092720735.1">
    <property type="nucleotide sequence ID" value="NZ_FMBK01000012.1"/>
</dbReference>
<dbReference type="EMBL" id="FMBK01000012">
    <property type="protein sequence ID" value="SCC72812.1"/>
    <property type="molecule type" value="Genomic_DNA"/>
</dbReference>